<dbReference type="InterPro" id="IPR013766">
    <property type="entry name" value="Thioredoxin_domain"/>
</dbReference>
<reference evidence="4 5" key="1">
    <citation type="submission" date="2019-12" db="EMBL/GenBank/DDBJ databases">
        <title>Paenibacillus sp. nov. sp. isolated from soil.</title>
        <authorList>
            <person name="Kim J."/>
            <person name="Jeong S.E."/>
            <person name="Jung H.S."/>
            <person name="Jeon C.O."/>
        </authorList>
    </citation>
    <scope>NUCLEOTIDE SEQUENCE [LARGE SCALE GENOMIC DNA]</scope>
    <source>
        <strain evidence="4 5">5J-6</strain>
    </source>
</reference>
<dbReference type="EMBL" id="WTUZ01000040">
    <property type="protein sequence ID" value="MZQ86909.1"/>
    <property type="molecule type" value="Genomic_DNA"/>
</dbReference>
<gene>
    <name evidence="4" type="ORF">GQF01_32845</name>
</gene>
<feature type="domain" description="Thioredoxin" evidence="3">
    <location>
        <begin position="34"/>
        <end position="178"/>
    </location>
</feature>
<dbReference type="Proteomes" id="UP000481087">
    <property type="component" value="Unassembled WGS sequence"/>
</dbReference>
<dbReference type="InterPro" id="IPR000866">
    <property type="entry name" value="AhpC/TSA"/>
</dbReference>
<evidence type="ECO:0000313" key="4">
    <source>
        <dbReference type="EMBL" id="MZQ86909.1"/>
    </source>
</evidence>
<proteinExistence type="predicted"/>
<dbReference type="PANTHER" id="PTHR42852">
    <property type="entry name" value="THIOL:DISULFIDE INTERCHANGE PROTEIN DSBE"/>
    <property type="match status" value="1"/>
</dbReference>
<dbReference type="Pfam" id="PF00578">
    <property type="entry name" value="AhpC-TSA"/>
    <property type="match status" value="1"/>
</dbReference>
<organism evidence="4 5">
    <name type="scientific">Paenibacillus silvestris</name>
    <dbReference type="NCBI Taxonomy" id="2606219"/>
    <lineage>
        <taxon>Bacteria</taxon>
        <taxon>Bacillati</taxon>
        <taxon>Bacillota</taxon>
        <taxon>Bacilli</taxon>
        <taxon>Bacillales</taxon>
        <taxon>Paenibacillaceae</taxon>
        <taxon>Paenibacillus</taxon>
    </lineage>
</organism>
<evidence type="ECO:0000259" key="3">
    <source>
        <dbReference type="PROSITE" id="PS51352"/>
    </source>
</evidence>
<feature type="signal peptide" evidence="2">
    <location>
        <begin position="1"/>
        <end position="19"/>
    </location>
</feature>
<keyword evidence="1" id="KW-1015">Disulfide bond</keyword>
<dbReference type="Gene3D" id="3.40.30.10">
    <property type="entry name" value="Glutaredoxin"/>
    <property type="match status" value="1"/>
</dbReference>
<dbReference type="AlphaFoldDB" id="A0A6L8VC55"/>
<dbReference type="GO" id="GO:0016491">
    <property type="term" value="F:oxidoreductase activity"/>
    <property type="evidence" value="ECO:0007669"/>
    <property type="project" value="InterPro"/>
</dbReference>
<evidence type="ECO:0000256" key="2">
    <source>
        <dbReference type="SAM" id="SignalP"/>
    </source>
</evidence>
<name>A0A6L8VC55_9BACL</name>
<dbReference type="GO" id="GO:0016209">
    <property type="term" value="F:antioxidant activity"/>
    <property type="evidence" value="ECO:0007669"/>
    <property type="project" value="InterPro"/>
</dbReference>
<dbReference type="InterPro" id="IPR036249">
    <property type="entry name" value="Thioredoxin-like_sf"/>
</dbReference>
<comment type="caution">
    <text evidence="4">The sequence shown here is derived from an EMBL/GenBank/DDBJ whole genome shotgun (WGS) entry which is preliminary data.</text>
</comment>
<dbReference type="SUPFAM" id="SSF52833">
    <property type="entry name" value="Thioredoxin-like"/>
    <property type="match status" value="1"/>
</dbReference>
<keyword evidence="2" id="KW-0732">Signal</keyword>
<dbReference type="PANTHER" id="PTHR42852:SF16">
    <property type="entry name" value="THIOL:DISULFIDE INTERCHANGE PROTEIN TLPA"/>
    <property type="match status" value="1"/>
</dbReference>
<dbReference type="InterPro" id="IPR050553">
    <property type="entry name" value="Thioredoxin_ResA/DsbE_sf"/>
</dbReference>
<protein>
    <submittedName>
        <fullName evidence="4">Redoxin domain-containing protein</fullName>
    </submittedName>
</protein>
<feature type="chain" id="PRO_5038796968" evidence="2">
    <location>
        <begin position="20"/>
        <end position="178"/>
    </location>
</feature>
<evidence type="ECO:0000256" key="1">
    <source>
        <dbReference type="ARBA" id="ARBA00023157"/>
    </source>
</evidence>
<evidence type="ECO:0000313" key="5">
    <source>
        <dbReference type="Proteomes" id="UP000481087"/>
    </source>
</evidence>
<accession>A0A6L8VC55</accession>
<sequence>MKIKWLLASVIVLSLFVLAACGDKVATKTTQSALNSGQAAPMFALKDLKGNKVELASLAGEKVYVKYWASWCSICLGGLEELNELAGQDNGFKVITIVSPNYKGEQSSKEFTEWFNGLHDEQKSNLTVLLDEDGKWAQKFGVRGYPSSYYIGSDGILAKSVPGHNFNDAIITNFKKIS</sequence>
<keyword evidence="5" id="KW-1185">Reference proteome</keyword>
<dbReference type="PROSITE" id="PS51352">
    <property type="entry name" value="THIOREDOXIN_2"/>
    <property type="match status" value="1"/>
</dbReference>
<dbReference type="CDD" id="cd02966">
    <property type="entry name" value="TlpA_like_family"/>
    <property type="match status" value="1"/>
</dbReference>
<dbReference type="PROSITE" id="PS51257">
    <property type="entry name" value="PROKAR_LIPOPROTEIN"/>
    <property type="match status" value="1"/>
</dbReference>